<dbReference type="RefSeq" id="XP_034243904.1">
    <property type="nucleotide sequence ID" value="XM_034388013.1"/>
</dbReference>
<sequence>MPRVLFALFVGLLTAQATQSLDAPDYLALNDVVDLGLEYLNLKDKVPLPGFEISSERWFTAILKLGGSVKSLRSLKRTDDSKLYRGDNGALVFEVSLGFEEIMVGYTYYARIGIIETDGWVNATMGSNSIRARGSYTRVGGNDCKLSVDSVDLVDFGKITIDSTLRSCPFLEKRLPWDWMADALHDVTEAIIQKKLREIQDNPLLQRTCL</sequence>
<feature type="chain" id="PRO_5027999174" evidence="1">
    <location>
        <begin position="21"/>
        <end position="210"/>
    </location>
</feature>
<dbReference type="InterPro" id="IPR038602">
    <property type="entry name" value="Mite_allergen_7_sf"/>
</dbReference>
<dbReference type="InParanoid" id="A0A6P8ZPD3"/>
<dbReference type="GeneID" id="117646794"/>
<proteinExistence type="predicted"/>
<evidence type="ECO:0000313" key="3">
    <source>
        <dbReference type="RefSeq" id="XP_034243904.1"/>
    </source>
</evidence>
<name>A0A6P8ZPD3_THRPL</name>
<dbReference type="KEGG" id="tpal:117646794"/>
<dbReference type="AlphaFoldDB" id="A0A6P8ZPD3"/>
<evidence type="ECO:0000256" key="1">
    <source>
        <dbReference type="SAM" id="SignalP"/>
    </source>
</evidence>
<protein>
    <submittedName>
        <fullName evidence="3">Uncharacterized protein LOC117646794</fullName>
    </submittedName>
</protein>
<feature type="signal peptide" evidence="1">
    <location>
        <begin position="1"/>
        <end position="20"/>
    </location>
</feature>
<dbReference type="Gene3D" id="3.15.10.50">
    <property type="match status" value="1"/>
</dbReference>
<reference evidence="3" key="1">
    <citation type="submission" date="2025-08" db="UniProtKB">
        <authorList>
            <consortium name="RefSeq"/>
        </authorList>
    </citation>
    <scope>IDENTIFICATION</scope>
    <source>
        <tissue evidence="3">Total insect</tissue>
    </source>
</reference>
<keyword evidence="2" id="KW-1185">Reference proteome</keyword>
<accession>A0A6P8ZPD3</accession>
<gene>
    <name evidence="3" type="primary">LOC117646794</name>
</gene>
<dbReference type="Proteomes" id="UP000515158">
    <property type="component" value="Unplaced"/>
</dbReference>
<organism evidence="3">
    <name type="scientific">Thrips palmi</name>
    <name type="common">Melon thrips</name>
    <dbReference type="NCBI Taxonomy" id="161013"/>
    <lineage>
        <taxon>Eukaryota</taxon>
        <taxon>Metazoa</taxon>
        <taxon>Ecdysozoa</taxon>
        <taxon>Arthropoda</taxon>
        <taxon>Hexapoda</taxon>
        <taxon>Insecta</taxon>
        <taxon>Pterygota</taxon>
        <taxon>Neoptera</taxon>
        <taxon>Paraneoptera</taxon>
        <taxon>Thysanoptera</taxon>
        <taxon>Terebrantia</taxon>
        <taxon>Thripoidea</taxon>
        <taxon>Thripidae</taxon>
        <taxon>Thrips</taxon>
    </lineage>
</organism>
<evidence type="ECO:0000313" key="2">
    <source>
        <dbReference type="Proteomes" id="UP000515158"/>
    </source>
</evidence>
<keyword evidence="1" id="KW-0732">Signal</keyword>